<evidence type="ECO:0000313" key="4">
    <source>
        <dbReference type="Proteomes" id="UP000264693"/>
    </source>
</evidence>
<reference evidence="2" key="2">
    <citation type="submission" date="2017-09" db="EMBL/GenBank/DDBJ databases">
        <authorList>
            <person name="Perez-Cataluna A."/>
            <person name="Figueras M.J."/>
            <person name="Salas-Masso N."/>
        </authorList>
    </citation>
    <scope>NUCLEOTIDE SEQUENCE</scope>
    <source>
        <strain evidence="2">CECT 7727</strain>
    </source>
</reference>
<dbReference type="Proteomes" id="UP000224740">
    <property type="component" value="Unassembled WGS sequence"/>
</dbReference>
<name>A0A347TK45_9BACT</name>
<evidence type="ECO:0000313" key="3">
    <source>
        <dbReference type="Proteomes" id="UP000224740"/>
    </source>
</evidence>
<reference evidence="1 4" key="3">
    <citation type="submission" date="2018-08" db="EMBL/GenBank/DDBJ databases">
        <title>Complete genome of the Arcobacter marinus type strain JCM 15502.</title>
        <authorList>
            <person name="Miller W.G."/>
            <person name="Yee E."/>
            <person name="Huynh S."/>
            <person name="Parker C.T."/>
        </authorList>
    </citation>
    <scope>NUCLEOTIDE SEQUENCE [LARGE SCALE GENOMIC DNA]</scope>
    <source>
        <strain evidence="1 4">JCM 15502</strain>
    </source>
</reference>
<sequence length="210" mass="25045">MNIENLKDLEAEFLDEYPKGFDDERLLKLMKKFNPDKLEKISKEAFDKKNFSQPDLICQNFINIISKSVVISFYDKLKLKDAFINMGMYEKDMFSIALYDILYKNKKEGFDSIVEILSKYNLAKWTLITIIPYYMNRKNDYFIKPTTAKNIINYLELDNLIYKPRPSYEFYVNYKKNLDKLKKVTQKSFTKDNICFTAFLRLGIEICITH</sequence>
<keyword evidence="3" id="KW-1185">Reference proteome</keyword>
<reference evidence="3" key="1">
    <citation type="submission" date="2017-09" db="EMBL/GenBank/DDBJ databases">
        <title>Arcobacter canalis sp. nov., a new species isolated from a water canal contaminated with urban sewage.</title>
        <authorList>
            <person name="Perez-Cataluna A."/>
            <person name="Salas-Masso N."/>
            <person name="Figueras M.J."/>
        </authorList>
    </citation>
    <scope>NUCLEOTIDE SEQUENCE [LARGE SCALE GENOMIC DNA]</scope>
    <source>
        <strain evidence="3">CECT 7727</strain>
    </source>
</reference>
<organism evidence="1 4">
    <name type="scientific">Malaciobacter marinus</name>
    <dbReference type="NCBI Taxonomy" id="505249"/>
    <lineage>
        <taxon>Bacteria</taxon>
        <taxon>Pseudomonadati</taxon>
        <taxon>Campylobacterota</taxon>
        <taxon>Epsilonproteobacteria</taxon>
        <taxon>Campylobacterales</taxon>
        <taxon>Arcobacteraceae</taxon>
        <taxon>Malaciobacter</taxon>
    </lineage>
</organism>
<protein>
    <submittedName>
        <fullName evidence="1">Uncharacterized protein</fullName>
    </submittedName>
</protein>
<dbReference type="KEGG" id="amar:AMRN_1231"/>
<dbReference type="EMBL" id="CP032101">
    <property type="protein sequence ID" value="AXX86973.1"/>
    <property type="molecule type" value="Genomic_DNA"/>
</dbReference>
<dbReference type="Proteomes" id="UP000264693">
    <property type="component" value="Chromosome"/>
</dbReference>
<evidence type="ECO:0000313" key="2">
    <source>
        <dbReference type="EMBL" id="PHO14103.1"/>
    </source>
</evidence>
<dbReference type="AlphaFoldDB" id="A0A347TK45"/>
<accession>A0A347TK45</accession>
<dbReference type="EMBL" id="NXAO01000085">
    <property type="protein sequence ID" value="PHO14103.1"/>
    <property type="molecule type" value="Genomic_DNA"/>
</dbReference>
<gene>
    <name evidence="1" type="ORF">AMRN_1231</name>
    <name evidence="2" type="ORF">CPH92_13600</name>
</gene>
<dbReference type="RefSeq" id="WP_099312642.1">
    <property type="nucleotide sequence ID" value="NZ_CP032101.1"/>
</dbReference>
<evidence type="ECO:0000313" key="1">
    <source>
        <dbReference type="EMBL" id="AXX86973.1"/>
    </source>
</evidence>
<proteinExistence type="predicted"/>